<feature type="region of interest" description="Disordered" evidence="8">
    <location>
        <begin position="34"/>
        <end position="126"/>
    </location>
</feature>
<dbReference type="RefSeq" id="WP_251872464.1">
    <property type="nucleotide sequence ID" value="NZ_CP098755.1"/>
</dbReference>
<feature type="compositionally biased region" description="Low complexity" evidence="8">
    <location>
        <begin position="96"/>
        <end position="126"/>
    </location>
</feature>
<proteinExistence type="inferred from homology"/>
<accession>A0ABY4WEQ8</accession>
<protein>
    <submittedName>
        <fullName evidence="10">TolC family protein</fullName>
    </submittedName>
</protein>
<keyword evidence="11" id="KW-1185">Reference proteome</keyword>
<dbReference type="SUPFAM" id="SSF56954">
    <property type="entry name" value="Outer membrane efflux proteins (OEP)"/>
    <property type="match status" value="1"/>
</dbReference>
<feature type="chain" id="PRO_5045346416" evidence="9">
    <location>
        <begin position="32"/>
        <end position="463"/>
    </location>
</feature>
<comment type="subcellular location">
    <subcellularLocation>
        <location evidence="1">Cell outer membrane</location>
    </subcellularLocation>
</comment>
<organism evidence="10 11">
    <name type="scientific">Brevibacillus ruminantium</name>
    <dbReference type="NCBI Taxonomy" id="2950604"/>
    <lineage>
        <taxon>Bacteria</taxon>
        <taxon>Bacillati</taxon>
        <taxon>Bacillota</taxon>
        <taxon>Bacilli</taxon>
        <taxon>Bacillales</taxon>
        <taxon>Paenibacillaceae</taxon>
        <taxon>Brevibacillus</taxon>
    </lineage>
</organism>
<evidence type="ECO:0000256" key="1">
    <source>
        <dbReference type="ARBA" id="ARBA00004442"/>
    </source>
</evidence>
<keyword evidence="5" id="KW-0812">Transmembrane</keyword>
<keyword evidence="4" id="KW-1134">Transmembrane beta strand</keyword>
<keyword evidence="7" id="KW-0998">Cell outer membrane</keyword>
<name>A0ABY4WEQ8_9BACL</name>
<evidence type="ECO:0000313" key="10">
    <source>
        <dbReference type="EMBL" id="USG65379.1"/>
    </source>
</evidence>
<comment type="similarity">
    <text evidence="2">Belongs to the outer membrane factor (OMF) (TC 1.B.17) family.</text>
</comment>
<evidence type="ECO:0000256" key="8">
    <source>
        <dbReference type="SAM" id="MobiDB-lite"/>
    </source>
</evidence>
<evidence type="ECO:0000256" key="5">
    <source>
        <dbReference type="ARBA" id="ARBA00022692"/>
    </source>
</evidence>
<evidence type="ECO:0000256" key="4">
    <source>
        <dbReference type="ARBA" id="ARBA00022452"/>
    </source>
</evidence>
<evidence type="ECO:0000313" key="11">
    <source>
        <dbReference type="Proteomes" id="UP001056500"/>
    </source>
</evidence>
<keyword evidence="9" id="KW-0732">Signal</keyword>
<dbReference type="EMBL" id="CP098755">
    <property type="protein sequence ID" value="USG65379.1"/>
    <property type="molecule type" value="Genomic_DNA"/>
</dbReference>
<evidence type="ECO:0000256" key="3">
    <source>
        <dbReference type="ARBA" id="ARBA00022448"/>
    </source>
</evidence>
<feature type="compositionally biased region" description="Basic and acidic residues" evidence="8">
    <location>
        <begin position="55"/>
        <end position="95"/>
    </location>
</feature>
<reference evidence="10" key="1">
    <citation type="submission" date="2022-06" db="EMBL/GenBank/DDBJ databases">
        <title>Genome sequencing of Brevibacillus sp. BB3-R1.</title>
        <authorList>
            <person name="Heo J."/>
            <person name="Lee D."/>
            <person name="Won M."/>
            <person name="Han B.-H."/>
            <person name="Hong S.-B."/>
            <person name="Kwon S.-W."/>
        </authorList>
    </citation>
    <scope>NUCLEOTIDE SEQUENCE</scope>
    <source>
        <strain evidence="10">BB3-R1</strain>
    </source>
</reference>
<dbReference type="Pfam" id="PF02321">
    <property type="entry name" value="OEP"/>
    <property type="match status" value="2"/>
</dbReference>
<evidence type="ECO:0000256" key="2">
    <source>
        <dbReference type="ARBA" id="ARBA00007613"/>
    </source>
</evidence>
<dbReference type="Proteomes" id="UP001056500">
    <property type="component" value="Chromosome"/>
</dbReference>
<dbReference type="Gene3D" id="1.20.1600.10">
    <property type="entry name" value="Outer membrane efflux proteins (OEP)"/>
    <property type="match status" value="2"/>
</dbReference>
<keyword evidence="6" id="KW-0472">Membrane</keyword>
<evidence type="ECO:0000256" key="6">
    <source>
        <dbReference type="ARBA" id="ARBA00023136"/>
    </source>
</evidence>
<dbReference type="InterPro" id="IPR051906">
    <property type="entry name" value="TolC-like"/>
</dbReference>
<keyword evidence="3" id="KW-0813">Transport</keyword>
<feature type="compositionally biased region" description="Polar residues" evidence="8">
    <location>
        <begin position="34"/>
        <end position="45"/>
    </location>
</feature>
<feature type="signal peptide" evidence="9">
    <location>
        <begin position="1"/>
        <end position="31"/>
    </location>
</feature>
<dbReference type="InterPro" id="IPR003423">
    <property type="entry name" value="OMP_efflux"/>
</dbReference>
<dbReference type="PANTHER" id="PTHR30026:SF20">
    <property type="entry name" value="OUTER MEMBRANE PROTEIN TOLC"/>
    <property type="match status" value="1"/>
</dbReference>
<sequence>MNFPYSPKKWLALTMATVVAASIGVGAVATANATDTPQAAAQNQDSKADGQTAKDANKDTEKADTADKGAADAKDTADASKDSTDAAKESTEAAKDSNASASTDSSATSNTGATNANTNNSSNATTASDSINLEKAVEQAMKTNPKILNARLDAKNADLNQTLTYYSAVDINKEMMDSSIDASKQKYVGTAQAKLTSSLNALAVKVTESQIKLGVQQAYYNLLHAQADLDLKKQSLNRAQTQLKVAKAAFDVGTKAKTDILQAEMGVAGAQAALSAAENTLQISEMKFNDMLGVDVNKKWKLAQENKQVAAPSLTLTKAQDKAQEQRVEMKQKIGELELAELNVKVWEDWKLLSTFQGRIARNNVEKAKLAIEDQKRQINMEVAEDYLNLNAAKVAIDFRKKAQEAAAESYRLTNLRYENGLATTLEVIQAEEEFSDKENQYLEAIRNYNLAVVKFENSLGVQ</sequence>
<gene>
    <name evidence="10" type="ORF">NDK47_25270</name>
</gene>
<evidence type="ECO:0000256" key="7">
    <source>
        <dbReference type="ARBA" id="ARBA00023237"/>
    </source>
</evidence>
<dbReference type="PANTHER" id="PTHR30026">
    <property type="entry name" value="OUTER MEMBRANE PROTEIN TOLC"/>
    <property type="match status" value="1"/>
</dbReference>
<evidence type="ECO:0000256" key="9">
    <source>
        <dbReference type="SAM" id="SignalP"/>
    </source>
</evidence>